<dbReference type="EC" id="3.2.1.8" evidence="9"/>
<dbReference type="InterPro" id="IPR001000">
    <property type="entry name" value="GH10_dom"/>
</dbReference>
<keyword evidence="4" id="KW-0732">Signal</keyword>
<dbReference type="Proteomes" id="UP000228945">
    <property type="component" value="Chromosome"/>
</dbReference>
<evidence type="ECO:0000256" key="5">
    <source>
        <dbReference type="ARBA" id="ARBA00022801"/>
    </source>
</evidence>
<evidence type="ECO:0000313" key="11">
    <source>
        <dbReference type="EMBL" id="ATQ44887.1"/>
    </source>
</evidence>
<protein>
    <recommendedName>
        <fullName evidence="9">Beta-xylanase</fullName>
        <ecNumber evidence="9">3.2.1.8</ecNumber>
    </recommendedName>
</protein>
<dbReference type="Pfam" id="PF00331">
    <property type="entry name" value="Glyco_hydro_10"/>
    <property type="match status" value="1"/>
</dbReference>
<comment type="similarity">
    <text evidence="2 9">Belongs to the glycosyl hydrolase 10 (cellulase F) family.</text>
</comment>
<dbReference type="GO" id="GO:0045493">
    <property type="term" value="P:xylan catabolic process"/>
    <property type="evidence" value="ECO:0007669"/>
    <property type="project" value="UniProtKB-KW"/>
</dbReference>
<dbReference type="AlphaFoldDB" id="A0A2D2B3S0"/>
<evidence type="ECO:0000256" key="1">
    <source>
        <dbReference type="ARBA" id="ARBA00000681"/>
    </source>
</evidence>
<name>A0A2D2B3S0_9CAUL</name>
<dbReference type="PANTHER" id="PTHR31490:SF88">
    <property type="entry name" value="BETA-XYLANASE"/>
    <property type="match status" value="1"/>
</dbReference>
<dbReference type="KEGG" id="cmb:CSW64_05210"/>
<dbReference type="SUPFAM" id="SSF51445">
    <property type="entry name" value="(Trans)glycosidases"/>
    <property type="match status" value="1"/>
</dbReference>
<dbReference type="EMBL" id="CP024201">
    <property type="protein sequence ID" value="ATQ44887.1"/>
    <property type="molecule type" value="Genomic_DNA"/>
</dbReference>
<keyword evidence="5 9" id="KW-0378">Hydrolase</keyword>
<sequence length="337" mass="36946">MLAAACSREPAAAQPPIDATPLKSLAPFPIGVAAQALHAADPAWTDLAATHFSQLTAEWEMKMEYIVQPDGGFRFDRGDALANFARSRGMRLFGHTLVWYANEPEAFARLDERRQSFEGALRNYVTAVVGRYRGLASGWDVINEPIKDDGSGPRDSLWSRRLGQVGHFKVAFEAARAADPDAVLFTNDYHLESKPAKLASYQRLIDEVLSAGVPLTGIGCQTHLIADLPAGALTRTLKVLAGFGLPIHLSEMDVSLIHGGLFASRRDSELAQARLYGEAMEAFAALPERQQFAFTVWGLRDRDSWLTRQNAQDAPLLFDDRGQPKAAFAAVVDALRR</sequence>
<keyword evidence="3 11" id="KW-0858">Xylan degradation</keyword>
<keyword evidence="7 9" id="KW-0326">Glycosidase</keyword>
<evidence type="ECO:0000256" key="9">
    <source>
        <dbReference type="RuleBase" id="RU361174"/>
    </source>
</evidence>
<dbReference type="GO" id="GO:0031176">
    <property type="term" value="F:endo-1,4-beta-xylanase activity"/>
    <property type="evidence" value="ECO:0007669"/>
    <property type="project" value="UniProtKB-EC"/>
</dbReference>
<feature type="domain" description="GH10" evidence="10">
    <location>
        <begin position="19"/>
        <end position="334"/>
    </location>
</feature>
<evidence type="ECO:0000259" key="10">
    <source>
        <dbReference type="PROSITE" id="PS51760"/>
    </source>
</evidence>
<accession>A0A2D2B3S0</accession>
<dbReference type="OrthoDB" id="9815836at2"/>
<evidence type="ECO:0000313" key="12">
    <source>
        <dbReference type="Proteomes" id="UP000228945"/>
    </source>
</evidence>
<dbReference type="SMART" id="SM00633">
    <property type="entry name" value="Glyco_10"/>
    <property type="match status" value="1"/>
</dbReference>
<dbReference type="InterPro" id="IPR017853">
    <property type="entry name" value="GH"/>
</dbReference>
<proteinExistence type="inferred from homology"/>
<gene>
    <name evidence="11" type="ORF">CSW64_05210</name>
</gene>
<keyword evidence="12" id="KW-1185">Reference proteome</keyword>
<evidence type="ECO:0000256" key="2">
    <source>
        <dbReference type="ARBA" id="ARBA00007495"/>
    </source>
</evidence>
<dbReference type="PRINTS" id="PR00134">
    <property type="entry name" value="GLHYDRLASE10"/>
</dbReference>
<evidence type="ECO:0000256" key="8">
    <source>
        <dbReference type="ARBA" id="ARBA00023326"/>
    </source>
</evidence>
<comment type="catalytic activity">
    <reaction evidence="1 9">
        <text>Endohydrolysis of (1-&gt;4)-beta-D-xylosidic linkages in xylans.</text>
        <dbReference type="EC" id="3.2.1.8"/>
    </reaction>
</comment>
<evidence type="ECO:0000256" key="7">
    <source>
        <dbReference type="ARBA" id="ARBA00023295"/>
    </source>
</evidence>
<dbReference type="Gene3D" id="3.20.20.80">
    <property type="entry name" value="Glycosidases"/>
    <property type="match status" value="1"/>
</dbReference>
<evidence type="ECO:0000256" key="4">
    <source>
        <dbReference type="ARBA" id="ARBA00022729"/>
    </source>
</evidence>
<keyword evidence="6 9" id="KW-0119">Carbohydrate metabolism</keyword>
<evidence type="ECO:0000256" key="3">
    <source>
        <dbReference type="ARBA" id="ARBA00022651"/>
    </source>
</evidence>
<dbReference type="PROSITE" id="PS51760">
    <property type="entry name" value="GH10_2"/>
    <property type="match status" value="1"/>
</dbReference>
<dbReference type="InterPro" id="IPR044846">
    <property type="entry name" value="GH10"/>
</dbReference>
<dbReference type="PANTHER" id="PTHR31490">
    <property type="entry name" value="GLYCOSYL HYDROLASE"/>
    <property type="match status" value="1"/>
</dbReference>
<organism evidence="11 12">
    <name type="scientific">Caulobacter mirabilis</name>
    <dbReference type="NCBI Taxonomy" id="69666"/>
    <lineage>
        <taxon>Bacteria</taxon>
        <taxon>Pseudomonadati</taxon>
        <taxon>Pseudomonadota</taxon>
        <taxon>Alphaproteobacteria</taxon>
        <taxon>Caulobacterales</taxon>
        <taxon>Caulobacteraceae</taxon>
        <taxon>Caulobacter</taxon>
    </lineage>
</organism>
<keyword evidence="8 9" id="KW-0624">Polysaccharide degradation</keyword>
<reference evidence="11 12" key="1">
    <citation type="submission" date="2017-10" db="EMBL/GenBank/DDBJ databases">
        <title>Genome sequence of Caulobacter mirabilis FWC38.</title>
        <authorList>
            <person name="Fiebig A."/>
            <person name="Crosson S."/>
        </authorList>
    </citation>
    <scope>NUCLEOTIDE SEQUENCE [LARGE SCALE GENOMIC DNA]</scope>
    <source>
        <strain evidence="11 12">FWC 38</strain>
    </source>
</reference>
<evidence type="ECO:0000256" key="6">
    <source>
        <dbReference type="ARBA" id="ARBA00023277"/>
    </source>
</evidence>